<gene>
    <name evidence="12" type="ORF">FSP39_005541</name>
</gene>
<comment type="function">
    <text evidence="9">Component of the origin recognition complex (ORC) that binds origins of replication. DNA-binding is ATP-dependent. The specific DNA sequences that define origins of replication have not been identified yet. ORC is required to assemble the pre-replication complex necessary to initiate DNA replication. Binds histone H3 and H4 trimethylation marks H3K9me3, H3K27me3 and H4K20me3.</text>
</comment>
<dbReference type="GO" id="GO:0005656">
    <property type="term" value="C:nuclear pre-replicative complex"/>
    <property type="evidence" value="ECO:0007669"/>
    <property type="project" value="TreeGrafter"/>
</dbReference>
<evidence type="ECO:0000256" key="4">
    <source>
        <dbReference type="ARBA" id="ARBA00022553"/>
    </source>
</evidence>
<dbReference type="Pfam" id="PF19675">
    <property type="entry name" value="ORC3_ins"/>
    <property type="match status" value="1"/>
</dbReference>
<evidence type="ECO:0000313" key="13">
    <source>
        <dbReference type="Proteomes" id="UP001186944"/>
    </source>
</evidence>
<keyword evidence="7" id="KW-0539">Nucleus</keyword>
<dbReference type="Pfam" id="PF07034">
    <property type="entry name" value="ORC3_N"/>
    <property type="match status" value="1"/>
</dbReference>
<comment type="subcellular location">
    <subcellularLocation>
        <location evidence="1">Nucleus</location>
    </subcellularLocation>
</comment>
<reference evidence="12" key="1">
    <citation type="submission" date="2019-08" db="EMBL/GenBank/DDBJ databases">
        <title>The improved chromosome-level genome for the pearl oyster Pinctada fucata martensii using PacBio sequencing and Hi-C.</title>
        <authorList>
            <person name="Zheng Z."/>
        </authorList>
    </citation>
    <scope>NUCLEOTIDE SEQUENCE</scope>
    <source>
        <strain evidence="12">ZZ-2019</strain>
        <tissue evidence="12">Adductor muscle</tissue>
    </source>
</reference>
<sequence length="815" mass="92296">MKKETWSLPSFKENLTERPLLEYGASSSHTDMQYSPGMMQSSSQQIQSSPSSTSSSQLVDLVPGRSMVKISTAQLHACQRKAKGSGTAMARLLLVVYFDLKTLQESCARGTGTTTRQPLNPDIVDAIIGTYFKECDLLGTWKKRLDTQQSLWDKVDTQIQILRADLNSQIFEDLLAFAKSAHSGFTLDREKGASTNVRKREIPTAALVTGVNTPDHGVMFSNLVTSIKERVSPLVATLKSKDCNNVKNVLSKTLGQILQNPQLFTDEEGEILTSKNIPCTLSTLVSWYKEKFQKRVSSPQKRKSSGQLVKDTVTYPPVVIVFEDLESFLPHVLQDFIAICRTYLEQLPLVFVFGIATSVSAVHRLLPSTVSSMLCMEKFQAPPSSEYLTLVINKILMTAEYPFKLGPRVFPLLLDIFLYHDFSVLNFIKGLQFSMLDHYFTLPISHLCCPEEEVKGHINKLSKKELDRVCSLQSFRRYVESCEPEKQIELLTDEKSAKAEITAQISELHQYHKLFFPVLRCLHVLVCKLPKHPLGKQLREVYVESLTSSVCDAEPYKEALDLLRLTSKEELTEKLREVKDILSTDLPSRLSHLSHDVDQLLQKFEKLNDVKPGNSTEEEDEGEASVLQLQKTDLHSLKKKLQEAGQKKKKLSPYEKLRKETVDYFDGQFREYLKCPKSFPLYEIFYYDSGGVVRCHLNASPRSSVQMALSSPAHYLQCDCCKGEKGSIEHTMPDVCIVYKLHLECTQLINLYDWLQAFVTVVTSDHEDSEEAVKNPDKELQARFIRAVSELQFLGFVKPTKQKTDHVARLTWGGC</sequence>
<organism evidence="12 13">
    <name type="scientific">Pinctada imbricata</name>
    <name type="common">Atlantic pearl-oyster</name>
    <name type="synonym">Pinctada martensii</name>
    <dbReference type="NCBI Taxonomy" id="66713"/>
    <lineage>
        <taxon>Eukaryota</taxon>
        <taxon>Metazoa</taxon>
        <taxon>Spiralia</taxon>
        <taxon>Lophotrochozoa</taxon>
        <taxon>Mollusca</taxon>
        <taxon>Bivalvia</taxon>
        <taxon>Autobranchia</taxon>
        <taxon>Pteriomorphia</taxon>
        <taxon>Pterioida</taxon>
        <taxon>Pterioidea</taxon>
        <taxon>Pteriidae</taxon>
        <taxon>Pinctada</taxon>
    </lineage>
</organism>
<evidence type="ECO:0000256" key="7">
    <source>
        <dbReference type="ARBA" id="ARBA00023242"/>
    </source>
</evidence>
<evidence type="ECO:0000259" key="11">
    <source>
        <dbReference type="PROSITE" id="PS51457"/>
    </source>
</evidence>
<accession>A0AA88XXA2</accession>
<feature type="compositionally biased region" description="Low complexity" evidence="10">
    <location>
        <begin position="40"/>
        <end position="57"/>
    </location>
</feature>
<keyword evidence="13" id="KW-1185">Reference proteome</keyword>
<evidence type="ECO:0000256" key="6">
    <source>
        <dbReference type="ARBA" id="ARBA00023125"/>
    </source>
</evidence>
<evidence type="ECO:0000313" key="12">
    <source>
        <dbReference type="EMBL" id="KAK3089676.1"/>
    </source>
</evidence>
<dbReference type="AlphaFoldDB" id="A0AA88XXA2"/>
<dbReference type="PROSITE" id="PS51457">
    <property type="entry name" value="BEN"/>
    <property type="match status" value="1"/>
</dbReference>
<dbReference type="Proteomes" id="UP001186944">
    <property type="component" value="Unassembled WGS sequence"/>
</dbReference>
<evidence type="ECO:0000256" key="5">
    <source>
        <dbReference type="ARBA" id="ARBA00022705"/>
    </source>
</evidence>
<dbReference type="GO" id="GO:0003688">
    <property type="term" value="F:DNA replication origin binding"/>
    <property type="evidence" value="ECO:0007669"/>
    <property type="project" value="TreeGrafter"/>
</dbReference>
<evidence type="ECO:0000256" key="9">
    <source>
        <dbReference type="ARBA" id="ARBA00045241"/>
    </source>
</evidence>
<protein>
    <recommendedName>
        <fullName evidence="3">Origin recognition complex subunit 3</fullName>
    </recommendedName>
</protein>
<evidence type="ECO:0000256" key="2">
    <source>
        <dbReference type="ARBA" id="ARBA00010977"/>
    </source>
</evidence>
<dbReference type="InterPro" id="IPR040855">
    <property type="entry name" value="ORC_WH_C"/>
</dbReference>
<keyword evidence="5" id="KW-0235">DNA replication</keyword>
<dbReference type="CDD" id="cd20704">
    <property type="entry name" value="Orc3"/>
    <property type="match status" value="2"/>
</dbReference>
<evidence type="ECO:0000256" key="8">
    <source>
        <dbReference type="ARBA" id="ARBA00026084"/>
    </source>
</evidence>
<dbReference type="PANTHER" id="PTHR12748:SF0">
    <property type="entry name" value="ORIGIN RECOGNITION COMPLEX SUBUNIT 3"/>
    <property type="match status" value="1"/>
</dbReference>
<keyword evidence="6" id="KW-0238">DNA-binding</keyword>
<dbReference type="InterPro" id="IPR018379">
    <property type="entry name" value="BEN_domain"/>
</dbReference>
<comment type="caution">
    <text evidence="12">The sequence shown here is derived from an EMBL/GenBank/DDBJ whole genome shotgun (WGS) entry which is preliminary data.</text>
</comment>
<evidence type="ECO:0000256" key="10">
    <source>
        <dbReference type="SAM" id="MobiDB-lite"/>
    </source>
</evidence>
<dbReference type="GO" id="GO:0031261">
    <property type="term" value="C:DNA replication preinitiation complex"/>
    <property type="evidence" value="ECO:0007669"/>
    <property type="project" value="TreeGrafter"/>
</dbReference>
<evidence type="ECO:0000256" key="1">
    <source>
        <dbReference type="ARBA" id="ARBA00004123"/>
    </source>
</evidence>
<dbReference type="InterPro" id="IPR020795">
    <property type="entry name" value="ORC3"/>
</dbReference>
<dbReference type="InterPro" id="IPR045667">
    <property type="entry name" value="ORC3_N"/>
</dbReference>
<evidence type="ECO:0000256" key="3">
    <source>
        <dbReference type="ARBA" id="ARBA00019085"/>
    </source>
</evidence>
<proteinExistence type="inferred from homology"/>
<keyword evidence="4" id="KW-0597">Phosphoprotein</keyword>
<dbReference type="GO" id="GO:0005664">
    <property type="term" value="C:nuclear origin of replication recognition complex"/>
    <property type="evidence" value="ECO:0007669"/>
    <property type="project" value="InterPro"/>
</dbReference>
<feature type="region of interest" description="Disordered" evidence="10">
    <location>
        <begin position="27"/>
        <end position="57"/>
    </location>
</feature>
<dbReference type="GO" id="GO:0006270">
    <property type="term" value="P:DNA replication initiation"/>
    <property type="evidence" value="ECO:0007669"/>
    <property type="project" value="TreeGrafter"/>
</dbReference>
<name>A0AA88XXA2_PINIB</name>
<comment type="similarity">
    <text evidence="2">Belongs to the ORC3 family.</text>
</comment>
<dbReference type="EMBL" id="VSWD01000010">
    <property type="protein sequence ID" value="KAK3089676.1"/>
    <property type="molecule type" value="Genomic_DNA"/>
</dbReference>
<dbReference type="InterPro" id="IPR045663">
    <property type="entry name" value="ORC3_ins"/>
</dbReference>
<comment type="subunit">
    <text evidence="8">Component of ORC, a complex composed of at least 6 subunits: ORC1, ORC2, ORC3, ORC4, ORC5 and ORC6. ORC is regulated in a cell-cycle dependent manner. It is sequentially assembled at the exit from anaphase of mitosis and disassembled as cells enter S phase.</text>
</comment>
<dbReference type="PANTHER" id="PTHR12748">
    <property type="entry name" value="ORIGIN RECOGNITION COMPLEX SUBUNIT 3"/>
    <property type="match status" value="1"/>
</dbReference>
<dbReference type="Pfam" id="PF18137">
    <property type="entry name" value="WHD_ORC"/>
    <property type="match status" value="1"/>
</dbReference>
<feature type="domain" description="BEN" evidence="11">
    <location>
        <begin position="64"/>
        <end position="182"/>
    </location>
</feature>